<feature type="transmembrane region" description="Helical" evidence="1">
    <location>
        <begin position="271"/>
        <end position="289"/>
    </location>
</feature>
<feature type="transmembrane region" description="Helical" evidence="1">
    <location>
        <begin position="202"/>
        <end position="223"/>
    </location>
</feature>
<feature type="transmembrane region" description="Helical" evidence="1">
    <location>
        <begin position="173"/>
        <end position="196"/>
    </location>
</feature>
<sequence length="389" mass="38452">MSNSDSGMRRVAVHSETAHADLALPSHLPVATLIASLTELLPLPSDADVLRPYRIGRPGHRPLDGSKTLAQQDVGDGAVLMLSRREWPAPRLRCDDPAERAATAIADAAYPWGTVPRRLTAAAAVTVLAGVAGFVAIPGGPGAPHALVGTAAAGTAALLAVPSCNCTATVRTTLCCLAGLAVLAAVAGTVVALTGIPLSCCGAVATVAGIVVLRAAGRIAAAVTGLARLRDAVVAPVRAAHDVLTGLVVGAAALVPSGVAVAATAAGSAPAPRMVTVAFAASAAAAITLRARSHRDGVQVAALITGGAVTAGIAVLTAAVAAPPLYSAAVAVLLAGTAVGAGFSETAPPPLLRRCGEMLESAALSSALPLMFWLCGIYRAVGDLVLVRS</sequence>
<proteinExistence type="predicted"/>
<gene>
    <name evidence="3" type="ORF">MU0083_003024</name>
</gene>
<accession>A0ABM9LQ44</accession>
<organism evidence="3 4">
    <name type="scientific">[Mycobacterium] kokjensenii</name>
    <dbReference type="NCBI Taxonomy" id="3064287"/>
    <lineage>
        <taxon>Bacteria</taxon>
        <taxon>Bacillati</taxon>
        <taxon>Actinomycetota</taxon>
        <taxon>Actinomycetes</taxon>
        <taxon>Mycobacteriales</taxon>
        <taxon>Mycobacteriaceae</taxon>
        <taxon>Mycolicibacter</taxon>
    </lineage>
</organism>
<dbReference type="Pfam" id="PF08817">
    <property type="entry name" value="YukD"/>
    <property type="match status" value="1"/>
</dbReference>
<feature type="transmembrane region" description="Helical" evidence="1">
    <location>
        <begin position="143"/>
        <end position="161"/>
    </location>
</feature>
<dbReference type="EMBL" id="OY726394">
    <property type="protein sequence ID" value="CAJ1502802.1"/>
    <property type="molecule type" value="Genomic_DNA"/>
</dbReference>
<keyword evidence="1" id="KW-1133">Transmembrane helix</keyword>
<feature type="transmembrane region" description="Helical" evidence="1">
    <location>
        <begin position="325"/>
        <end position="343"/>
    </location>
</feature>
<evidence type="ECO:0000259" key="2">
    <source>
        <dbReference type="Pfam" id="PF19053"/>
    </source>
</evidence>
<evidence type="ECO:0000313" key="3">
    <source>
        <dbReference type="EMBL" id="CAJ1502802.1"/>
    </source>
</evidence>
<dbReference type="Proteomes" id="UP001190336">
    <property type="component" value="Chromosome"/>
</dbReference>
<feature type="domain" description="EccD-like transmembrane" evidence="2">
    <location>
        <begin position="231"/>
        <end position="382"/>
    </location>
</feature>
<dbReference type="Pfam" id="PF19053">
    <property type="entry name" value="EccD"/>
    <property type="match status" value="1"/>
</dbReference>
<feature type="transmembrane region" description="Helical" evidence="1">
    <location>
        <begin position="243"/>
        <end position="265"/>
    </location>
</feature>
<feature type="transmembrane region" description="Helical" evidence="1">
    <location>
        <begin position="363"/>
        <end position="381"/>
    </location>
</feature>
<dbReference type="InterPro" id="IPR024962">
    <property type="entry name" value="YukD-like"/>
</dbReference>
<keyword evidence="1" id="KW-0472">Membrane</keyword>
<evidence type="ECO:0000313" key="4">
    <source>
        <dbReference type="Proteomes" id="UP001190336"/>
    </source>
</evidence>
<evidence type="ECO:0000256" key="1">
    <source>
        <dbReference type="SAM" id="Phobius"/>
    </source>
</evidence>
<dbReference type="RefSeq" id="WP_308473745.1">
    <property type="nucleotide sequence ID" value="NZ_OY726394.1"/>
</dbReference>
<feature type="transmembrane region" description="Helical" evidence="1">
    <location>
        <begin position="119"/>
        <end position="137"/>
    </location>
</feature>
<protein>
    <submittedName>
        <fullName evidence="3">EsaB/YukD family protein</fullName>
    </submittedName>
</protein>
<keyword evidence="4" id="KW-1185">Reference proteome</keyword>
<keyword evidence="1" id="KW-0812">Transmembrane</keyword>
<dbReference type="Gene3D" id="3.10.20.90">
    <property type="entry name" value="Phosphatidylinositol 3-kinase Catalytic Subunit, Chain A, domain 1"/>
    <property type="match status" value="1"/>
</dbReference>
<name>A0ABM9LQ44_9MYCO</name>
<dbReference type="InterPro" id="IPR044049">
    <property type="entry name" value="EccD_transm"/>
</dbReference>
<reference evidence="3 4" key="1">
    <citation type="submission" date="2023-08" db="EMBL/GenBank/DDBJ databases">
        <authorList>
            <person name="Folkvardsen B D."/>
            <person name="Norman A."/>
        </authorList>
    </citation>
    <scope>NUCLEOTIDE SEQUENCE [LARGE SCALE GENOMIC DNA]</scope>
    <source>
        <strain evidence="3 4">Mu0083</strain>
    </source>
</reference>
<feature type="transmembrane region" description="Helical" evidence="1">
    <location>
        <begin position="301"/>
        <end position="319"/>
    </location>
</feature>